<keyword evidence="8" id="KW-0804">Transcription</keyword>
<comment type="caution">
    <text evidence="11">The sequence shown here is derived from an EMBL/GenBank/DDBJ whole genome shotgun (WGS) entry which is preliminary data.</text>
</comment>
<dbReference type="AlphaFoldDB" id="A0A0R2BR12"/>
<dbReference type="GO" id="GO:0006352">
    <property type="term" value="P:DNA-templated transcription initiation"/>
    <property type="evidence" value="ECO:0007669"/>
    <property type="project" value="InterPro"/>
</dbReference>
<evidence type="ECO:0000259" key="9">
    <source>
        <dbReference type="Pfam" id="PF04552"/>
    </source>
</evidence>
<feature type="domain" description="RNA polymerase sigma factor 54 DNA-binding" evidence="9">
    <location>
        <begin position="268"/>
        <end position="427"/>
    </location>
</feature>
<dbReference type="GO" id="GO:0016987">
    <property type="term" value="F:sigma factor activity"/>
    <property type="evidence" value="ECO:0007669"/>
    <property type="project" value="UniProtKB-KW"/>
</dbReference>
<dbReference type="Proteomes" id="UP000051612">
    <property type="component" value="Unassembled WGS sequence"/>
</dbReference>
<dbReference type="Pfam" id="PF04963">
    <property type="entry name" value="Sigma54_CBD"/>
    <property type="match status" value="1"/>
</dbReference>
<evidence type="ECO:0000256" key="5">
    <source>
        <dbReference type="ARBA" id="ARBA00023015"/>
    </source>
</evidence>
<dbReference type="RefSeq" id="WP_056958049.1">
    <property type="nucleotide sequence ID" value="NZ_AYYN01000013.1"/>
</dbReference>
<keyword evidence="2 11" id="KW-0240">DNA-directed RNA polymerase</keyword>
<evidence type="ECO:0000259" key="10">
    <source>
        <dbReference type="Pfam" id="PF04963"/>
    </source>
</evidence>
<dbReference type="NCBIfam" id="TIGR02395">
    <property type="entry name" value="rpoN_sigma"/>
    <property type="match status" value="1"/>
</dbReference>
<dbReference type="GO" id="GO:0016779">
    <property type="term" value="F:nucleotidyltransferase activity"/>
    <property type="evidence" value="ECO:0007669"/>
    <property type="project" value="UniProtKB-KW"/>
</dbReference>
<dbReference type="Pfam" id="PF04552">
    <property type="entry name" value="Sigma54_DBD"/>
    <property type="match status" value="1"/>
</dbReference>
<keyword evidence="6" id="KW-0731">Sigma factor</keyword>
<sequence length="428" mass="49020">MKLRQDATLQQKQQGKLIMTQKMQQSIQMLKFNASELHDYLSQIELDNPFVAVSFNGSSSGQPLPDFVTPPSKTSSLFDYLLDQVNLTMRKTVLRDWVVYFVQNLDQNGYLKLDTKKLVRDKKIDQTTLDDALTLLWRLDPPGVGARDLQECLLLQIESERGRDDLAYCVIAEHFELFTQSKWEQIAKKMAIDLKQMQALIDYLKTLSAAPGKAYDQSETAYIAPDLIVKNINGTLQAESTTLVKPRIIFRKSYYESLVGELDQSVSDYLKEKKKQYQTLVAELAQRQSTIERVGAEILARQPEFFTAPDHPLKPMLLRDVAQKLRLHESTVSRAVNGKYLQTDFGIFELRSFFSQAINTDQAGNETSVDEVYKKIQAYIEAEDKHKPLSDQKLAEQLQSDGLKVSRRTVAKYREKLNIASSSKRKRF</sequence>
<keyword evidence="7" id="KW-0238">DNA-binding</keyword>
<dbReference type="PROSITE" id="PS50044">
    <property type="entry name" value="SIGMA54_3"/>
    <property type="match status" value="1"/>
</dbReference>
<dbReference type="EMBL" id="AYYN01000013">
    <property type="protein sequence ID" value="KRM77859.1"/>
    <property type="molecule type" value="Genomic_DNA"/>
</dbReference>
<dbReference type="InterPro" id="IPR000394">
    <property type="entry name" value="RNA_pol_sigma_54"/>
</dbReference>
<feature type="domain" description="RNA polymerase sigma factor 54 core-binding" evidence="10">
    <location>
        <begin position="72"/>
        <end position="254"/>
    </location>
</feature>
<evidence type="ECO:0000256" key="6">
    <source>
        <dbReference type="ARBA" id="ARBA00023082"/>
    </source>
</evidence>
<evidence type="ECO:0000256" key="8">
    <source>
        <dbReference type="ARBA" id="ARBA00023163"/>
    </source>
</evidence>
<keyword evidence="5" id="KW-0805">Transcription regulation</keyword>
<dbReference type="PROSITE" id="PS00717">
    <property type="entry name" value="SIGMA54_1"/>
    <property type="match status" value="1"/>
</dbReference>
<keyword evidence="4" id="KW-0548">Nucleotidyltransferase</keyword>
<protein>
    <submittedName>
        <fullName evidence="11">DNA-directed RNA polymerase sigma subunit RpoN</fullName>
    </submittedName>
</protein>
<proteinExistence type="inferred from homology"/>
<dbReference type="InterPro" id="IPR007046">
    <property type="entry name" value="RNA_pol_sigma_54_core-bd"/>
</dbReference>
<evidence type="ECO:0000256" key="3">
    <source>
        <dbReference type="ARBA" id="ARBA00022679"/>
    </source>
</evidence>
<name>A0A0R2BR12_9LACO</name>
<dbReference type="PIRSF" id="PIRSF000774">
    <property type="entry name" value="RpoN"/>
    <property type="match status" value="1"/>
</dbReference>
<dbReference type="Gene3D" id="1.10.10.60">
    <property type="entry name" value="Homeodomain-like"/>
    <property type="match status" value="1"/>
</dbReference>
<dbReference type="InterPro" id="IPR007634">
    <property type="entry name" value="RNA_pol_sigma_54_DNA-bd"/>
</dbReference>
<accession>A0A0R2BR12</accession>
<evidence type="ECO:0000313" key="11">
    <source>
        <dbReference type="EMBL" id="KRM77859.1"/>
    </source>
</evidence>
<dbReference type="PANTHER" id="PTHR32248">
    <property type="entry name" value="RNA POLYMERASE SIGMA-54 FACTOR"/>
    <property type="match status" value="1"/>
</dbReference>
<comment type="similarity">
    <text evidence="1">Belongs to the sigma-54 factor family.</text>
</comment>
<evidence type="ECO:0000256" key="7">
    <source>
        <dbReference type="ARBA" id="ARBA00023125"/>
    </source>
</evidence>
<dbReference type="Gene3D" id="1.10.10.1330">
    <property type="entry name" value="RNA polymerase sigma-54 factor, core-binding domain"/>
    <property type="match status" value="1"/>
</dbReference>
<dbReference type="GO" id="GO:0000428">
    <property type="term" value="C:DNA-directed RNA polymerase complex"/>
    <property type="evidence" value="ECO:0007669"/>
    <property type="project" value="UniProtKB-KW"/>
</dbReference>
<dbReference type="InterPro" id="IPR038709">
    <property type="entry name" value="RpoN_core-bd_sf"/>
</dbReference>
<gene>
    <name evidence="11" type="ORF">FC48_GL000515</name>
</gene>
<organism evidence="11 12">
    <name type="scientific">Ligilactobacillus murinus DSM 20452 = NBRC 14221</name>
    <dbReference type="NCBI Taxonomy" id="1423772"/>
    <lineage>
        <taxon>Bacteria</taxon>
        <taxon>Bacillati</taxon>
        <taxon>Bacillota</taxon>
        <taxon>Bacilli</taxon>
        <taxon>Lactobacillales</taxon>
        <taxon>Lactobacillaceae</taxon>
        <taxon>Ligilactobacillus</taxon>
    </lineage>
</organism>
<evidence type="ECO:0000256" key="4">
    <source>
        <dbReference type="ARBA" id="ARBA00022695"/>
    </source>
</evidence>
<dbReference type="Pfam" id="PF00309">
    <property type="entry name" value="Sigma54_AID"/>
    <property type="match status" value="1"/>
</dbReference>
<dbReference type="PANTHER" id="PTHR32248:SF4">
    <property type="entry name" value="RNA POLYMERASE SIGMA-54 FACTOR"/>
    <property type="match status" value="1"/>
</dbReference>
<dbReference type="PRINTS" id="PR00045">
    <property type="entry name" value="SIGMA54FCT"/>
</dbReference>
<reference evidence="11 12" key="1">
    <citation type="journal article" date="2015" name="Genome Announc.">
        <title>Expanding the biotechnology potential of lactobacilli through comparative genomics of 213 strains and associated genera.</title>
        <authorList>
            <person name="Sun Z."/>
            <person name="Harris H.M."/>
            <person name="McCann A."/>
            <person name="Guo C."/>
            <person name="Argimon S."/>
            <person name="Zhang W."/>
            <person name="Yang X."/>
            <person name="Jeffery I.B."/>
            <person name="Cooney J.C."/>
            <person name="Kagawa T.F."/>
            <person name="Liu W."/>
            <person name="Song Y."/>
            <person name="Salvetti E."/>
            <person name="Wrobel A."/>
            <person name="Rasinkangas P."/>
            <person name="Parkhill J."/>
            <person name="Rea M.C."/>
            <person name="O'Sullivan O."/>
            <person name="Ritari J."/>
            <person name="Douillard F.P."/>
            <person name="Paul Ross R."/>
            <person name="Yang R."/>
            <person name="Briner A.E."/>
            <person name="Felis G.E."/>
            <person name="de Vos W.M."/>
            <person name="Barrangou R."/>
            <person name="Klaenhammer T.R."/>
            <person name="Caufield P.W."/>
            <person name="Cui Y."/>
            <person name="Zhang H."/>
            <person name="O'Toole P.W."/>
        </authorList>
    </citation>
    <scope>NUCLEOTIDE SEQUENCE [LARGE SCALE GENOMIC DNA]</scope>
    <source>
        <strain evidence="11 12">DSM 20452</strain>
    </source>
</reference>
<keyword evidence="3" id="KW-0808">Transferase</keyword>
<dbReference type="GO" id="GO:0001216">
    <property type="term" value="F:DNA-binding transcription activator activity"/>
    <property type="evidence" value="ECO:0007669"/>
    <property type="project" value="InterPro"/>
</dbReference>
<evidence type="ECO:0000256" key="1">
    <source>
        <dbReference type="ARBA" id="ARBA00008798"/>
    </source>
</evidence>
<evidence type="ECO:0000256" key="2">
    <source>
        <dbReference type="ARBA" id="ARBA00022478"/>
    </source>
</evidence>
<evidence type="ECO:0000313" key="12">
    <source>
        <dbReference type="Proteomes" id="UP000051612"/>
    </source>
</evidence>
<dbReference type="GO" id="GO:0003677">
    <property type="term" value="F:DNA binding"/>
    <property type="evidence" value="ECO:0007669"/>
    <property type="project" value="UniProtKB-KW"/>
</dbReference>
<dbReference type="PATRIC" id="fig|1423772.3.peg.560"/>
<dbReference type="PROSITE" id="PS00718">
    <property type="entry name" value="SIGMA54_2"/>
    <property type="match status" value="1"/>
</dbReference>